<organism evidence="9 10">
    <name type="scientific">Ataeniobius toweri</name>
    <dbReference type="NCBI Taxonomy" id="208326"/>
    <lineage>
        <taxon>Eukaryota</taxon>
        <taxon>Metazoa</taxon>
        <taxon>Chordata</taxon>
        <taxon>Craniata</taxon>
        <taxon>Vertebrata</taxon>
        <taxon>Euteleostomi</taxon>
        <taxon>Actinopterygii</taxon>
        <taxon>Neopterygii</taxon>
        <taxon>Teleostei</taxon>
        <taxon>Neoteleostei</taxon>
        <taxon>Acanthomorphata</taxon>
        <taxon>Ovalentaria</taxon>
        <taxon>Atherinomorphae</taxon>
        <taxon>Cyprinodontiformes</taxon>
        <taxon>Goodeidae</taxon>
        <taxon>Ataeniobius</taxon>
    </lineage>
</organism>
<dbReference type="Proteomes" id="UP001345963">
    <property type="component" value="Unassembled WGS sequence"/>
</dbReference>
<feature type="region of interest" description="Disordered" evidence="6">
    <location>
        <begin position="114"/>
        <end position="137"/>
    </location>
</feature>
<dbReference type="EC" id="5.2.1.8" evidence="1"/>
<dbReference type="InterPro" id="IPR002130">
    <property type="entry name" value="Cyclophilin-type_PPIase_dom"/>
</dbReference>
<evidence type="ECO:0000313" key="10">
    <source>
        <dbReference type="Proteomes" id="UP001345963"/>
    </source>
</evidence>
<keyword evidence="3" id="KW-0697">Rotamase</keyword>
<dbReference type="PROSITE" id="PS50102">
    <property type="entry name" value="RRM"/>
    <property type="match status" value="1"/>
</dbReference>
<evidence type="ECO:0000256" key="3">
    <source>
        <dbReference type="ARBA" id="ARBA00023110"/>
    </source>
</evidence>
<keyword evidence="10" id="KW-1185">Reference proteome</keyword>
<dbReference type="InterPro" id="IPR000504">
    <property type="entry name" value="RRM_dom"/>
</dbReference>
<keyword evidence="2 5" id="KW-0694">RNA-binding</keyword>
<dbReference type="SUPFAM" id="SSF54928">
    <property type="entry name" value="RNA-binding domain, RBD"/>
    <property type="match status" value="1"/>
</dbReference>
<dbReference type="PANTHER" id="PTHR11071:SF573">
    <property type="entry name" value="PEPTIDYL-PROLYL CIS-TRANS ISOMERASE E"/>
    <property type="match status" value="1"/>
</dbReference>
<dbReference type="InterPro" id="IPR012677">
    <property type="entry name" value="Nucleotide-bd_a/b_plait_sf"/>
</dbReference>
<feature type="domain" description="RRM" evidence="8">
    <location>
        <begin position="6"/>
        <end position="84"/>
    </location>
</feature>
<dbReference type="PROSITE" id="PS00170">
    <property type="entry name" value="CSA_PPIASE_1"/>
    <property type="match status" value="1"/>
</dbReference>
<dbReference type="CDD" id="cd01926">
    <property type="entry name" value="cyclophilin_ABH_like"/>
    <property type="match status" value="1"/>
</dbReference>
<dbReference type="PANTHER" id="PTHR11071">
    <property type="entry name" value="PEPTIDYL-PROLYL CIS-TRANS ISOMERASE"/>
    <property type="match status" value="1"/>
</dbReference>
<gene>
    <name evidence="9" type="ORF">ATANTOWER_025685</name>
</gene>
<dbReference type="InterPro" id="IPR034168">
    <property type="entry name" value="PPIE_RRM"/>
</dbReference>
<evidence type="ECO:0000313" key="9">
    <source>
        <dbReference type="EMBL" id="MED6241743.1"/>
    </source>
</evidence>
<dbReference type="PRINTS" id="PR00153">
    <property type="entry name" value="CSAPPISMRASE"/>
</dbReference>
<dbReference type="Pfam" id="PF00076">
    <property type="entry name" value="RRM_1"/>
    <property type="match status" value="1"/>
</dbReference>
<dbReference type="CDD" id="cd12347">
    <property type="entry name" value="RRM_PPIE"/>
    <property type="match status" value="1"/>
</dbReference>
<feature type="domain" description="PPIase cyclophilin-type" evidence="7">
    <location>
        <begin position="143"/>
        <end position="299"/>
    </location>
</feature>
<dbReference type="Gene3D" id="3.30.70.330">
    <property type="match status" value="1"/>
</dbReference>
<evidence type="ECO:0000256" key="6">
    <source>
        <dbReference type="SAM" id="MobiDB-lite"/>
    </source>
</evidence>
<evidence type="ECO:0000256" key="5">
    <source>
        <dbReference type="PROSITE-ProRule" id="PRU00176"/>
    </source>
</evidence>
<proteinExistence type="predicted"/>
<dbReference type="InterPro" id="IPR020892">
    <property type="entry name" value="Cyclophilin-type_PPIase_CS"/>
</dbReference>
<evidence type="ECO:0000256" key="4">
    <source>
        <dbReference type="ARBA" id="ARBA00023235"/>
    </source>
</evidence>
<dbReference type="SMART" id="SM00360">
    <property type="entry name" value="RRM"/>
    <property type="match status" value="1"/>
</dbReference>
<evidence type="ECO:0000256" key="1">
    <source>
        <dbReference type="ARBA" id="ARBA00013194"/>
    </source>
</evidence>
<evidence type="ECO:0000259" key="7">
    <source>
        <dbReference type="PROSITE" id="PS50072"/>
    </source>
</evidence>
<evidence type="ECO:0000259" key="8">
    <source>
        <dbReference type="PROSITE" id="PS50102"/>
    </source>
</evidence>
<dbReference type="SUPFAM" id="SSF50891">
    <property type="entry name" value="Cyclophilin-like"/>
    <property type="match status" value="1"/>
</dbReference>
<dbReference type="PROSITE" id="PS50072">
    <property type="entry name" value="CSA_PPIASE_2"/>
    <property type="match status" value="1"/>
</dbReference>
<dbReference type="EMBL" id="JAHUTI010030101">
    <property type="protein sequence ID" value="MED6241743.1"/>
    <property type="molecule type" value="Genomic_DNA"/>
</dbReference>
<comment type="caution">
    <text evidence="9">The sequence shown here is derived from an EMBL/GenBank/DDBJ whole genome shotgun (WGS) entry which is preliminary data.</text>
</comment>
<protein>
    <recommendedName>
        <fullName evidence="1">peptidylprolyl isomerase</fullName>
        <ecNumber evidence="1">5.2.1.8</ecNumber>
    </recommendedName>
</protein>
<reference evidence="9 10" key="1">
    <citation type="submission" date="2021-07" db="EMBL/GenBank/DDBJ databases">
        <authorList>
            <person name="Palmer J.M."/>
        </authorList>
    </citation>
    <scope>NUCLEOTIDE SEQUENCE [LARGE SCALE GENOMIC DNA]</scope>
    <source>
        <strain evidence="9 10">AT_MEX2019</strain>
        <tissue evidence="9">Muscle</tissue>
    </source>
</reference>
<evidence type="ECO:0000256" key="2">
    <source>
        <dbReference type="ARBA" id="ARBA00022884"/>
    </source>
</evidence>
<dbReference type="InterPro" id="IPR029000">
    <property type="entry name" value="Cyclophilin-like_dom_sf"/>
</dbReference>
<name>A0ABU7AUJ7_9TELE</name>
<sequence>MAASKRVLYVGGLAEEVDEKVLHAAFIPFGDIIDIQIPLDYETEKHRGFGFIEFELPEDAAAAIDNMNESELFGRTIRVNIAKPMRIKEGSSRPVWSDDDWLKKFSGKTVEEAEAEAASGEAATTTQEGEPPAKKGRVNPQVYMDIKIGNKPAGRLRFLLRADVVPMTVENFRCLCTHEKGFGYKGSSFHRIIPQFMCQGGDFTNHNGTGGKSIYGRKFDDENFVLKHTAPGQLSMANSGPNTNGSQFFITTDKTDWLDGKHVVFGELVEGMDVLRAMEAQGMKDGKPKQKVIISDCGEYVVEPHLSRFRREKSRQPRSSTLFSAPLPSREANLRRFSSGLLIHGLLLRSDSEAPRLLLNFKLLVDT</sequence>
<feature type="compositionally biased region" description="Low complexity" evidence="6">
    <location>
        <begin position="116"/>
        <end position="130"/>
    </location>
</feature>
<dbReference type="Gene3D" id="2.40.100.10">
    <property type="entry name" value="Cyclophilin-like"/>
    <property type="match status" value="1"/>
</dbReference>
<keyword evidence="4" id="KW-0413">Isomerase</keyword>
<dbReference type="InterPro" id="IPR035979">
    <property type="entry name" value="RBD_domain_sf"/>
</dbReference>
<dbReference type="Pfam" id="PF00160">
    <property type="entry name" value="Pro_isomerase"/>
    <property type="match status" value="1"/>
</dbReference>
<accession>A0ABU7AUJ7</accession>